<evidence type="ECO:0000256" key="3">
    <source>
        <dbReference type="ARBA" id="ARBA00022833"/>
    </source>
</evidence>
<dbReference type="GO" id="GO:0008270">
    <property type="term" value="F:zinc ion binding"/>
    <property type="evidence" value="ECO:0007669"/>
    <property type="project" value="UniProtKB-KW"/>
</dbReference>
<feature type="region of interest" description="Disordered" evidence="4">
    <location>
        <begin position="193"/>
        <end position="222"/>
    </location>
</feature>
<dbReference type="RefSeq" id="XP_002541488.1">
    <property type="nucleotide sequence ID" value="XM_002541442.1"/>
</dbReference>
<name>C4JFJ0_UNCRE</name>
<dbReference type="AlphaFoldDB" id="C4JFJ0"/>
<dbReference type="InterPro" id="IPR039723">
    <property type="entry name" value="Vps71/ZNHIT1"/>
</dbReference>
<reference evidence="8" key="1">
    <citation type="journal article" date="2009" name="Genome Res.">
        <title>Comparative genomic analyses of the human fungal pathogens Coccidioides and their relatives.</title>
        <authorList>
            <person name="Sharpton T.J."/>
            <person name="Stajich J.E."/>
            <person name="Rounsley S.D."/>
            <person name="Gardner M.J."/>
            <person name="Wortman J.R."/>
            <person name="Jordar V.S."/>
            <person name="Maiti R."/>
            <person name="Kodira C.D."/>
            <person name="Neafsey D.E."/>
            <person name="Zeng Q."/>
            <person name="Hung C.-Y."/>
            <person name="McMahan C."/>
            <person name="Muszewska A."/>
            <person name="Grynberg M."/>
            <person name="Mandel M.A."/>
            <person name="Kellner E.M."/>
            <person name="Barker B.M."/>
            <person name="Galgiani J.N."/>
            <person name="Orbach M.J."/>
            <person name="Kirkland T.N."/>
            <person name="Cole G.T."/>
            <person name="Henn M.R."/>
            <person name="Birren B.W."/>
            <person name="Taylor J.W."/>
        </authorList>
    </citation>
    <scope>NUCLEOTIDE SEQUENCE [LARGE SCALE GENOMIC DNA]</scope>
    <source>
        <strain evidence="8">UAMH 1704</strain>
    </source>
</reference>
<evidence type="ECO:0000313" key="7">
    <source>
        <dbReference type="EMBL" id="EEP76155.1"/>
    </source>
</evidence>
<organism evidence="7 8">
    <name type="scientific">Uncinocarpus reesii (strain UAMH 1704)</name>
    <dbReference type="NCBI Taxonomy" id="336963"/>
    <lineage>
        <taxon>Eukaryota</taxon>
        <taxon>Fungi</taxon>
        <taxon>Dikarya</taxon>
        <taxon>Ascomycota</taxon>
        <taxon>Pezizomycotina</taxon>
        <taxon>Eurotiomycetes</taxon>
        <taxon>Eurotiomycetidae</taxon>
        <taxon>Onygenales</taxon>
        <taxon>Onygenaceae</taxon>
        <taxon>Uncinocarpus</taxon>
    </lineage>
</organism>
<dbReference type="PANTHER" id="PTHR13093">
    <property type="entry name" value="ZINC FINGER HIT DOMAIN CONTAINING PROTEIN 1"/>
    <property type="match status" value="1"/>
</dbReference>
<dbReference type="HOGENOM" id="CLU_034747_0_0_1"/>
<feature type="compositionally biased region" description="Low complexity" evidence="4">
    <location>
        <begin position="241"/>
        <end position="256"/>
    </location>
</feature>
<keyword evidence="5" id="KW-0812">Transmembrane</keyword>
<dbReference type="OrthoDB" id="74807at2759"/>
<keyword evidence="5" id="KW-0472">Membrane</keyword>
<evidence type="ECO:0000256" key="4">
    <source>
        <dbReference type="SAM" id="MobiDB-lite"/>
    </source>
</evidence>
<dbReference type="KEGG" id="ure:UREG_01004"/>
<feature type="region of interest" description="Disordered" evidence="4">
    <location>
        <begin position="145"/>
        <end position="173"/>
    </location>
</feature>
<feature type="region of interest" description="Disordered" evidence="4">
    <location>
        <begin position="241"/>
        <end position="287"/>
    </location>
</feature>
<dbReference type="VEuPathDB" id="FungiDB:UREG_01004"/>
<accession>C4JFJ0</accession>
<evidence type="ECO:0000256" key="1">
    <source>
        <dbReference type="ARBA" id="ARBA00022723"/>
    </source>
</evidence>
<dbReference type="GO" id="GO:0006338">
    <property type="term" value="P:chromatin remodeling"/>
    <property type="evidence" value="ECO:0007669"/>
    <property type="project" value="InterPro"/>
</dbReference>
<feature type="domain" description="HIT-type" evidence="6">
    <location>
        <begin position="340"/>
        <end position="368"/>
    </location>
</feature>
<dbReference type="InterPro" id="IPR007529">
    <property type="entry name" value="Znf_HIT"/>
</dbReference>
<evidence type="ECO:0000256" key="5">
    <source>
        <dbReference type="SAM" id="Phobius"/>
    </source>
</evidence>
<dbReference type="GeneID" id="8441825"/>
<feature type="compositionally biased region" description="Basic and acidic residues" evidence="4">
    <location>
        <begin position="193"/>
        <end position="208"/>
    </location>
</feature>
<keyword evidence="1" id="KW-0479">Metal-binding</keyword>
<evidence type="ECO:0000313" key="8">
    <source>
        <dbReference type="Proteomes" id="UP000002058"/>
    </source>
</evidence>
<dbReference type="Pfam" id="PF04438">
    <property type="entry name" value="zf-HIT"/>
    <property type="match status" value="1"/>
</dbReference>
<evidence type="ECO:0000256" key="2">
    <source>
        <dbReference type="ARBA" id="ARBA00022771"/>
    </source>
</evidence>
<dbReference type="Proteomes" id="UP000002058">
    <property type="component" value="Unassembled WGS sequence"/>
</dbReference>
<proteinExistence type="predicted"/>
<dbReference type="InParanoid" id="C4JFJ0"/>
<keyword evidence="8" id="KW-1185">Reference proteome</keyword>
<dbReference type="OMA" id="LWISIGP"/>
<gene>
    <name evidence="7" type="ORF">UREG_01004</name>
</gene>
<dbReference type="EMBL" id="CH476615">
    <property type="protein sequence ID" value="EEP76155.1"/>
    <property type="molecule type" value="Genomic_DNA"/>
</dbReference>
<keyword evidence="3" id="KW-0862">Zinc</keyword>
<sequence>MASRAFSPLMRSIAKTPVFPRVRGAAPFSTSGRLLNTAEAALPRYRPLGAFRAGIFGFLFGSTVAGASIYYYILEEYRLSNETLTEDIYALQAATQRLSTYVVELEGKLDQLQKKNSGYPMSHSIEILSTGGSHSNAPGWAYVPDVRPSVTQPGRTGGRKRAVRDSGISHGDGSLRQQNAILKRLAEFDRDNHRDVHIPIPTKQKDTTSKGSRSKTTSNVRRILMSQKTFKNYLDDEEAAAALAPPTLPRTTAPRTGKTTLTTSKPASRTSESPPPAPPVASEPSASPLIVSEYDNDPLLRSYVPSAPSDRILQALLSEPPLSYNASRAKFPAHANRKPPRHFCGICGYWGKVKCIKCRTRVCGLDCLRVHDDTTCEKFYA</sequence>
<keyword evidence="5" id="KW-1133">Transmembrane helix</keyword>
<keyword evidence="2" id="KW-0863">Zinc-finger</keyword>
<dbReference type="GO" id="GO:0005634">
    <property type="term" value="C:nucleus"/>
    <property type="evidence" value="ECO:0007669"/>
    <property type="project" value="UniProtKB-ARBA"/>
</dbReference>
<feature type="compositionally biased region" description="Low complexity" evidence="4">
    <location>
        <begin position="209"/>
        <end position="218"/>
    </location>
</feature>
<evidence type="ECO:0000259" key="6">
    <source>
        <dbReference type="Pfam" id="PF04438"/>
    </source>
</evidence>
<feature type="transmembrane region" description="Helical" evidence="5">
    <location>
        <begin position="53"/>
        <end position="73"/>
    </location>
</feature>
<dbReference type="STRING" id="336963.C4JFJ0"/>
<dbReference type="eggNOG" id="KOG3362">
    <property type="taxonomic scope" value="Eukaryota"/>
</dbReference>
<dbReference type="CDD" id="cd21437">
    <property type="entry name" value="zf-HIT_ZNHIT1_like"/>
    <property type="match status" value="1"/>
</dbReference>
<protein>
    <recommendedName>
        <fullName evidence="6">HIT-type domain-containing protein</fullName>
    </recommendedName>
</protein>